<accession>A0A8A0RM88</accession>
<dbReference type="EMBL" id="CP059066">
    <property type="protein sequence ID" value="QSQ08577.1"/>
    <property type="molecule type" value="Genomic_DNA"/>
</dbReference>
<keyword evidence="6" id="KW-1185">Reference proteome</keyword>
<dbReference type="Pfam" id="PF17147">
    <property type="entry name" value="PFOR_II"/>
    <property type="match status" value="1"/>
</dbReference>
<dbReference type="AlphaFoldDB" id="A0A8A0RM88"/>
<evidence type="ECO:0000259" key="4">
    <source>
        <dbReference type="Pfam" id="PF17147"/>
    </source>
</evidence>
<proteinExistence type="inferred from homology"/>
<dbReference type="EC" id="1.2.7.1" evidence="5"/>
<evidence type="ECO:0000313" key="5">
    <source>
        <dbReference type="EMBL" id="QSQ08577.1"/>
    </source>
</evidence>
<keyword evidence="2 5" id="KW-0560">Oxidoreductase</keyword>
<dbReference type="Proteomes" id="UP000662904">
    <property type="component" value="Chromosome"/>
</dbReference>
<evidence type="ECO:0000256" key="2">
    <source>
        <dbReference type="ARBA" id="ARBA00023002"/>
    </source>
</evidence>
<dbReference type="Gene3D" id="3.40.50.970">
    <property type="match status" value="1"/>
</dbReference>
<dbReference type="SUPFAM" id="SSF52518">
    <property type="entry name" value="Thiamin diphosphate-binding fold (THDP-binding)"/>
    <property type="match status" value="1"/>
</dbReference>
<dbReference type="InterPro" id="IPR009014">
    <property type="entry name" value="Transketo_C/PFOR_II"/>
</dbReference>
<sequence>MNKRVALTGNEAVAQAMKQINPDVVAAYPITPQTEIVQFFSSFVANGQVDTEFVTVESEHSAMSATVGAAAAGARAMTATSANGLALMWEVLYIAASNRLPIVMPVVNRALSAPINIHCDHSDSMGARDSGWIQLYSENAQEAYDNMIQAVKIAENPKVLLPVMVTMDGFIISHALENLEIIDDESVKNFIGTYKPDHYLLNAENPITMGPLDLYDFYFEHKRQQAEAMKNAKDVILEVAGEFKKLTGREYGFFEAYKLDDAEIAVIILNSAAGTAKDVVDELRAQGKKAGLLKLRVFRPFPYEEIAAAVKNVKALAVMDRAETFSNFGGPVFAPVRSALFDMKNDIKVVNYIYGLGGRDVVPEDVARVYADLEKIKETGKYDNLITYLGVRE</sequence>
<dbReference type="InterPro" id="IPR002880">
    <property type="entry name" value="Pyrv_Fd/Flavodoxin_OxRdtase_N"/>
</dbReference>
<evidence type="ECO:0000259" key="3">
    <source>
        <dbReference type="Pfam" id="PF01855"/>
    </source>
</evidence>
<dbReference type="InterPro" id="IPR029061">
    <property type="entry name" value="THDP-binding"/>
</dbReference>
<name>A0A8A0RM88_9FIRM</name>
<dbReference type="GO" id="GO:0019164">
    <property type="term" value="F:pyruvate synthase activity"/>
    <property type="evidence" value="ECO:0007669"/>
    <property type="project" value="UniProtKB-EC"/>
</dbReference>
<evidence type="ECO:0000313" key="6">
    <source>
        <dbReference type="Proteomes" id="UP000662904"/>
    </source>
</evidence>
<gene>
    <name evidence="5" type="primary">porA</name>
    <name evidence="5" type="ORF">H0A61_00904</name>
</gene>
<keyword evidence="5" id="KW-0670">Pyruvate</keyword>
<organism evidence="5 6">
    <name type="scientific">Koleobacter methoxysyntrophicus</name>
    <dbReference type="NCBI Taxonomy" id="2751313"/>
    <lineage>
        <taxon>Bacteria</taxon>
        <taxon>Bacillati</taxon>
        <taxon>Bacillota</taxon>
        <taxon>Clostridia</taxon>
        <taxon>Koleobacterales</taxon>
        <taxon>Koleobacteraceae</taxon>
        <taxon>Koleobacter</taxon>
    </lineage>
</organism>
<reference evidence="5" key="1">
    <citation type="submission" date="2020-07" db="EMBL/GenBank/DDBJ databases">
        <title>Koleobacter methoxysyntrophicus gen. nov., sp. nov., a novel anaerobic bacterium isolated from deep subsurface oil field and proposal of Koleobacterales ord. nov. in the phylum Firmicutes.</title>
        <authorList>
            <person name="Sakamoto S."/>
            <person name="Tamaki H."/>
        </authorList>
    </citation>
    <scope>NUCLEOTIDE SEQUENCE</scope>
    <source>
        <strain evidence="5">NRmbB1</strain>
    </source>
</reference>
<dbReference type="RefSeq" id="WP_206708785.1">
    <property type="nucleotide sequence ID" value="NZ_CP059066.1"/>
</dbReference>
<dbReference type="PANTHER" id="PTHR32154">
    <property type="entry name" value="PYRUVATE-FLAVODOXIN OXIDOREDUCTASE-RELATED"/>
    <property type="match status" value="1"/>
</dbReference>
<protein>
    <submittedName>
        <fullName evidence="5">Pyruvate synthase subunit PorA</fullName>
        <ecNumber evidence="5">1.2.7.1</ecNumber>
    </submittedName>
</protein>
<dbReference type="GO" id="GO:0006979">
    <property type="term" value="P:response to oxidative stress"/>
    <property type="evidence" value="ECO:0007669"/>
    <property type="project" value="TreeGrafter"/>
</dbReference>
<feature type="domain" description="Pyruvate flavodoxin/ferredoxin oxidoreductase pyrimidine binding" evidence="3">
    <location>
        <begin position="16"/>
        <end position="239"/>
    </location>
</feature>
<dbReference type="SUPFAM" id="SSF52922">
    <property type="entry name" value="TK C-terminal domain-like"/>
    <property type="match status" value="1"/>
</dbReference>
<comment type="similarity">
    <text evidence="1">Belongs to the pyruvate:ferredoxin/flavodoxin oxidoreductase family.</text>
</comment>
<dbReference type="InterPro" id="IPR033412">
    <property type="entry name" value="PFOR_II"/>
</dbReference>
<dbReference type="KEGG" id="kme:H0A61_00904"/>
<dbReference type="FunFam" id="3.40.50.970:FF:000012">
    <property type="entry name" value="Pyruvate:ferredoxin (Flavodoxin) oxidoreductase"/>
    <property type="match status" value="1"/>
</dbReference>
<dbReference type="FunFam" id="3.40.50.920:FF:000010">
    <property type="entry name" value="Pyruvate ferredoxin oxidoreductase, alpha subunit"/>
    <property type="match status" value="1"/>
</dbReference>
<dbReference type="PANTHER" id="PTHR32154:SF0">
    <property type="entry name" value="PYRUVATE-FLAVODOXIN OXIDOREDUCTASE-RELATED"/>
    <property type="match status" value="1"/>
</dbReference>
<dbReference type="InterPro" id="IPR050722">
    <property type="entry name" value="Pyruvate:ferred/Flavod_OxRd"/>
</dbReference>
<dbReference type="CDD" id="cd07034">
    <property type="entry name" value="TPP_PYR_PFOR_IOR-alpha_like"/>
    <property type="match status" value="1"/>
</dbReference>
<evidence type="ECO:0000256" key="1">
    <source>
        <dbReference type="ARBA" id="ARBA00009032"/>
    </source>
</evidence>
<dbReference type="Gene3D" id="3.40.50.920">
    <property type="match status" value="1"/>
</dbReference>
<feature type="domain" description="Pyruvate:ferredoxin oxidoreductase core" evidence="4">
    <location>
        <begin position="262"/>
        <end position="366"/>
    </location>
</feature>
<dbReference type="Pfam" id="PF01855">
    <property type="entry name" value="POR_N"/>
    <property type="match status" value="1"/>
</dbReference>